<dbReference type="Pfam" id="PF01429">
    <property type="entry name" value="MBD"/>
    <property type="match status" value="1"/>
</dbReference>
<dbReference type="InterPro" id="IPR001739">
    <property type="entry name" value="Methyl_CpG_DNA-bd"/>
</dbReference>
<gene>
    <name evidence="3" type="ORF">MNOR_LOCUS22220</name>
</gene>
<accession>A0AAV2R8R7</accession>
<dbReference type="PROSITE" id="PS50982">
    <property type="entry name" value="MBD"/>
    <property type="match status" value="1"/>
</dbReference>
<dbReference type="SUPFAM" id="SSF54171">
    <property type="entry name" value="DNA-binding domain"/>
    <property type="match status" value="1"/>
</dbReference>
<protein>
    <recommendedName>
        <fullName evidence="2">MBD domain-containing protein</fullName>
    </recommendedName>
</protein>
<dbReference type="PROSITE" id="PS00028">
    <property type="entry name" value="ZINC_FINGER_C2H2_1"/>
    <property type="match status" value="1"/>
</dbReference>
<feature type="compositionally biased region" description="Polar residues" evidence="1">
    <location>
        <begin position="201"/>
        <end position="211"/>
    </location>
</feature>
<comment type="caution">
    <text evidence="3">The sequence shown here is derived from an EMBL/GenBank/DDBJ whole genome shotgun (WGS) entry which is preliminary data.</text>
</comment>
<feature type="region of interest" description="Disordered" evidence="1">
    <location>
        <begin position="189"/>
        <end position="224"/>
    </location>
</feature>
<dbReference type="InterPro" id="IPR013087">
    <property type="entry name" value="Znf_C2H2_type"/>
</dbReference>
<dbReference type="AlphaFoldDB" id="A0AAV2R8R7"/>
<evidence type="ECO:0000259" key="2">
    <source>
        <dbReference type="PROSITE" id="PS50982"/>
    </source>
</evidence>
<reference evidence="3 4" key="1">
    <citation type="submission" date="2024-05" db="EMBL/GenBank/DDBJ databases">
        <authorList>
            <person name="Wallberg A."/>
        </authorList>
    </citation>
    <scope>NUCLEOTIDE SEQUENCE [LARGE SCALE GENOMIC DNA]</scope>
</reference>
<sequence>MNEMGSGENCDDEFECSDCDFKCTSEIDIIQHSATHQCPYEVNEDVLNSCPYGTGIEYNSNEGDTVNLRGKFSIEKEMVSCNNLADTPETYEPSSFEVISTNRLLHESETGSKKIKLEDIDMDIKQENCLDYSSHQINEYVNIHHDHQDQDPLGSMPFKNEHIHLRESMYSNISTEDGHLSGETIVDESESLSLERDPLSNDMSLTNSSKGLSPHKRPHDHKSSIEIEIDNTGIYIPPGWERKLYMRTTLCKGQLRYDCHYYTESGKQIRSKKYAYEYANKKHLANVDIEKLNFSVSQTTMKPDQPTLEVDLDNTGIYIPKGWQRKIYQNGQKKV</sequence>
<dbReference type="Proteomes" id="UP001497623">
    <property type="component" value="Unassembled WGS sequence"/>
</dbReference>
<evidence type="ECO:0000313" key="3">
    <source>
        <dbReference type="EMBL" id="CAL4120935.1"/>
    </source>
</evidence>
<dbReference type="Gene3D" id="3.30.890.10">
    <property type="entry name" value="Methyl-cpg-binding Protein 2, Chain A"/>
    <property type="match status" value="1"/>
</dbReference>
<organism evidence="3 4">
    <name type="scientific">Meganyctiphanes norvegica</name>
    <name type="common">Northern krill</name>
    <name type="synonym">Thysanopoda norvegica</name>
    <dbReference type="NCBI Taxonomy" id="48144"/>
    <lineage>
        <taxon>Eukaryota</taxon>
        <taxon>Metazoa</taxon>
        <taxon>Ecdysozoa</taxon>
        <taxon>Arthropoda</taxon>
        <taxon>Crustacea</taxon>
        <taxon>Multicrustacea</taxon>
        <taxon>Malacostraca</taxon>
        <taxon>Eumalacostraca</taxon>
        <taxon>Eucarida</taxon>
        <taxon>Euphausiacea</taxon>
        <taxon>Euphausiidae</taxon>
        <taxon>Meganyctiphanes</taxon>
    </lineage>
</organism>
<dbReference type="EMBL" id="CAXKWB010018525">
    <property type="protein sequence ID" value="CAL4120935.1"/>
    <property type="molecule type" value="Genomic_DNA"/>
</dbReference>
<dbReference type="InterPro" id="IPR016177">
    <property type="entry name" value="DNA-bd_dom_sf"/>
</dbReference>
<evidence type="ECO:0000313" key="4">
    <source>
        <dbReference type="Proteomes" id="UP001497623"/>
    </source>
</evidence>
<dbReference type="GO" id="GO:0003677">
    <property type="term" value="F:DNA binding"/>
    <property type="evidence" value="ECO:0007669"/>
    <property type="project" value="InterPro"/>
</dbReference>
<evidence type="ECO:0000256" key="1">
    <source>
        <dbReference type="SAM" id="MobiDB-lite"/>
    </source>
</evidence>
<name>A0AAV2R8R7_MEGNR</name>
<proteinExistence type="predicted"/>
<keyword evidence="4" id="KW-1185">Reference proteome</keyword>
<feature type="domain" description="MBD" evidence="2">
    <location>
        <begin position="226"/>
        <end position="299"/>
    </location>
</feature>